<dbReference type="Gene3D" id="1.20.58.130">
    <property type="match status" value="1"/>
</dbReference>
<keyword evidence="2" id="KW-1185">Reference proteome</keyword>
<protein>
    <submittedName>
        <fullName evidence="1">Uncharacterized protein</fullName>
    </submittedName>
</protein>
<comment type="caution">
    <text evidence="1">The sequence shown here is derived from an EMBL/GenBank/DDBJ whole genome shotgun (WGS) entry which is preliminary data.</text>
</comment>
<proteinExistence type="predicted"/>
<gene>
    <name evidence="1" type="ORF">ACFLIM_11215</name>
</gene>
<evidence type="ECO:0000313" key="1">
    <source>
        <dbReference type="EMBL" id="MFG1703754.1"/>
    </source>
</evidence>
<accession>A0ABW7A9J0</accession>
<evidence type="ECO:0000313" key="2">
    <source>
        <dbReference type="Proteomes" id="UP001603978"/>
    </source>
</evidence>
<dbReference type="EMBL" id="JBICRM010000006">
    <property type="protein sequence ID" value="MFG1703754.1"/>
    <property type="molecule type" value="Genomic_DNA"/>
</dbReference>
<dbReference type="RefSeq" id="WP_393164440.1">
    <property type="nucleotide sequence ID" value="NZ_JBICRM010000006.1"/>
</dbReference>
<organism evidence="1 2">
    <name type="scientific">Nonomuraea marmarensis</name>
    <dbReference type="NCBI Taxonomy" id="3351344"/>
    <lineage>
        <taxon>Bacteria</taxon>
        <taxon>Bacillati</taxon>
        <taxon>Actinomycetota</taxon>
        <taxon>Actinomycetes</taxon>
        <taxon>Streptosporangiales</taxon>
        <taxon>Streptosporangiaceae</taxon>
        <taxon>Nonomuraea</taxon>
    </lineage>
</organism>
<name>A0ABW7A9J0_9ACTN</name>
<sequence length="132" mass="14333">MDVEAEILDLKLRLEALEATARSGGAASGDVGARRRHPNIPAASCTRMEGIQTDITATSIAVAEVKAEIADLQSEMTQDIDALSVELAGLRRHTNEHFTSARSEMVQKFDSLRCEMIELGLRLDRLLAKNGA</sequence>
<dbReference type="Proteomes" id="UP001603978">
    <property type="component" value="Unassembled WGS sequence"/>
</dbReference>
<reference evidence="1 2" key="1">
    <citation type="submission" date="2024-10" db="EMBL/GenBank/DDBJ databases">
        <authorList>
            <person name="Topkara A.R."/>
            <person name="Saygin H."/>
        </authorList>
    </citation>
    <scope>NUCLEOTIDE SEQUENCE [LARGE SCALE GENOMIC DNA]</scope>
    <source>
        <strain evidence="1 2">M3C6</strain>
    </source>
</reference>